<organism evidence="1 2">
    <name type="scientific">Serratia odorifera</name>
    <dbReference type="NCBI Taxonomy" id="618"/>
    <lineage>
        <taxon>Bacteria</taxon>
        <taxon>Pseudomonadati</taxon>
        <taxon>Pseudomonadota</taxon>
        <taxon>Gammaproteobacteria</taxon>
        <taxon>Enterobacterales</taxon>
        <taxon>Yersiniaceae</taxon>
        <taxon>Serratia</taxon>
    </lineage>
</organism>
<dbReference type="Proteomes" id="UP000281391">
    <property type="component" value="Chromosome"/>
</dbReference>
<dbReference type="KEGG" id="sof:NCTC11214_05549"/>
<dbReference type="AlphaFoldDB" id="A0A3S4HWE4"/>
<accession>A0A3S4HWE4</accession>
<dbReference type="EMBL" id="LR134117">
    <property type="protein sequence ID" value="VDZ65600.1"/>
    <property type="molecule type" value="Genomic_DNA"/>
</dbReference>
<gene>
    <name evidence="1" type="ORF">NCTC11214_05549</name>
</gene>
<reference evidence="1 2" key="1">
    <citation type="submission" date="2018-12" db="EMBL/GenBank/DDBJ databases">
        <authorList>
            <consortium name="Pathogen Informatics"/>
        </authorList>
    </citation>
    <scope>NUCLEOTIDE SEQUENCE [LARGE SCALE GENOMIC DNA]</scope>
    <source>
        <strain evidence="1 2">NCTC11214</strain>
    </source>
</reference>
<proteinExistence type="predicted"/>
<evidence type="ECO:0000313" key="1">
    <source>
        <dbReference type="EMBL" id="VDZ65600.1"/>
    </source>
</evidence>
<protein>
    <submittedName>
        <fullName evidence="1">Uncharacterized protein</fullName>
    </submittedName>
</protein>
<evidence type="ECO:0000313" key="2">
    <source>
        <dbReference type="Proteomes" id="UP000281391"/>
    </source>
</evidence>
<sequence length="112" mass="12649">MLLHRDVDVAEILLRQRLHRTLLLHLGNGRIQPLFQFPLVFAQTEGDAGTEDFLVLYRVADKGEALAVWVCQEAALPSRCHDQRSVEATGGQIQIDLVLILISDDLHALRRQ</sequence>
<name>A0A3S4HWE4_SEROD</name>